<dbReference type="Pfam" id="PF00391">
    <property type="entry name" value="PEP-utilizers"/>
    <property type="match status" value="1"/>
</dbReference>
<dbReference type="Gene3D" id="3.30.1490.20">
    <property type="entry name" value="ATP-grasp fold, A domain"/>
    <property type="match status" value="1"/>
</dbReference>
<dbReference type="InterPro" id="IPR036637">
    <property type="entry name" value="Phosphohistidine_dom_sf"/>
</dbReference>
<dbReference type="PANTHER" id="PTHR43615">
    <property type="entry name" value="PHOSPHOENOLPYRUVATE SYNTHASE-RELATED"/>
    <property type="match status" value="1"/>
</dbReference>
<dbReference type="Pfam" id="PF01326">
    <property type="entry name" value="PPDK_N"/>
    <property type="match status" value="1"/>
</dbReference>
<dbReference type="SUPFAM" id="SSF56059">
    <property type="entry name" value="Glutathione synthetase ATP-binding domain-like"/>
    <property type="match status" value="1"/>
</dbReference>
<sequence length="762" mass="84990">MDSPKNTWIISLGETAGHDVNVVGGKAAALTRMISAGVHIPAGFCLTVFAYQHVLSRSDLPNVIHMELGRKPLDKMRWEEIWDAALRIRSAFLRTSLPPELVQAIYEAVSRLNSGHPLAVRSSAPGEDSAQRSFAGLHESIVNVQGKESVIRAVQTVWASLWSDAALLYRKELLLDPRHSLMAVIVQEMVPAEYSGVAFGRDPRNQTVDREIVEAVPGPCSNLVDGLLEPDRWILKRSSGEVVEWKAGVRNGERRDSALLSDQDLHVLHTRLGQVEKLFGWPPDMEWAEQGGTFSVLQARPITSGQSVLQSDDRGWYLTLRPKLPQLRQLAETVSKTLIPELEHLGHQWATQNIEKLDDSRLADCMEERRSSLNAWREIYKKDFIPLAHGVRYLGAYYNDAIQPRDPYEFMLLLKGQNFLASRRNTALEHLAQQVQNVPLLKRTLKESAMSVSDKSSEHWEALKQHIMDIQGGPEFLKNFERFLSTFMDTAYNGERLLNRPDSLFNLLCQIGTLAIQRSPQNEHNQKTNVMALQQRLIDAVGNPRQEEAGEVIAIGQLSWRLRDDDNILLGRLESQFLRALQLGAKRLRETGRLTGGHPGEKEAPRIAQILRDPQHGPLHIDEEAPKACLSPLPVNEKPRQLVGQPASPGLVEGPACVVNGIEEFRNFQQGDILVCESIQPTMTHLVLLASAVVEQRGGMLIHGAIIARELGIPCVNGIAHATNVICHGDQLMVDGHLGIVTIGAPDFELEDHVFSEQPYPI</sequence>
<dbReference type="GO" id="GO:0005524">
    <property type="term" value="F:ATP binding"/>
    <property type="evidence" value="ECO:0007669"/>
    <property type="project" value="InterPro"/>
</dbReference>
<evidence type="ECO:0000259" key="1">
    <source>
        <dbReference type="Pfam" id="PF00391"/>
    </source>
</evidence>
<evidence type="ECO:0000313" key="3">
    <source>
        <dbReference type="EMBL" id="WNM60232.1"/>
    </source>
</evidence>
<reference evidence="3 4" key="1">
    <citation type="submission" date="2023-01" db="EMBL/GenBank/DDBJ databases">
        <title>Cultivation and genomic characterization of new, ubiquitous marine nitrite-oxidizing bacteria from the Nitrospirales.</title>
        <authorList>
            <person name="Mueller A.J."/>
            <person name="Daebeler A."/>
            <person name="Herbold C.W."/>
            <person name="Kirkegaard R.H."/>
            <person name="Daims H."/>
        </authorList>
    </citation>
    <scope>NUCLEOTIDE SEQUENCE [LARGE SCALE GENOMIC DNA]</scope>
    <source>
        <strain evidence="3 4">DK</strain>
    </source>
</reference>
<feature type="domain" description="PEP-utilising enzyme mobile" evidence="1">
    <location>
        <begin position="668"/>
        <end position="739"/>
    </location>
</feature>
<keyword evidence="4" id="KW-1185">Reference proteome</keyword>
<protein>
    <submittedName>
        <fullName evidence="3">PEP/pyruvate-binding domain-containing protein</fullName>
    </submittedName>
</protein>
<gene>
    <name evidence="3" type="ORF">PQG83_10690</name>
</gene>
<dbReference type="InterPro" id="IPR002192">
    <property type="entry name" value="PPDK_AMP/ATP-bd"/>
</dbReference>
<dbReference type="AlphaFoldDB" id="A0AA96GFK5"/>
<dbReference type="Proteomes" id="UP001302494">
    <property type="component" value="Chromosome"/>
</dbReference>
<dbReference type="Gene3D" id="3.30.470.20">
    <property type="entry name" value="ATP-grasp fold, B domain"/>
    <property type="match status" value="2"/>
</dbReference>
<dbReference type="InterPro" id="IPR008279">
    <property type="entry name" value="PEP-util_enz_mobile_dom"/>
</dbReference>
<dbReference type="RefSeq" id="WP_312740710.1">
    <property type="nucleotide sequence ID" value="NZ_CP116968.1"/>
</dbReference>
<dbReference type="KEGG" id="nneo:PQG83_10690"/>
<dbReference type="EMBL" id="CP116968">
    <property type="protein sequence ID" value="WNM60232.1"/>
    <property type="molecule type" value="Genomic_DNA"/>
</dbReference>
<name>A0AA96GFK5_9BACT</name>
<evidence type="ECO:0000259" key="2">
    <source>
        <dbReference type="Pfam" id="PF01326"/>
    </source>
</evidence>
<dbReference type="InterPro" id="IPR013815">
    <property type="entry name" value="ATP_grasp_subdomain_1"/>
</dbReference>
<dbReference type="Gene3D" id="3.50.30.10">
    <property type="entry name" value="Phosphohistidine domain"/>
    <property type="match status" value="1"/>
</dbReference>
<evidence type="ECO:0000313" key="4">
    <source>
        <dbReference type="Proteomes" id="UP001302494"/>
    </source>
</evidence>
<dbReference type="GO" id="GO:0016301">
    <property type="term" value="F:kinase activity"/>
    <property type="evidence" value="ECO:0007669"/>
    <property type="project" value="InterPro"/>
</dbReference>
<dbReference type="InterPro" id="IPR051549">
    <property type="entry name" value="PEP_Utilizing_Enz"/>
</dbReference>
<dbReference type="SUPFAM" id="SSF52009">
    <property type="entry name" value="Phosphohistidine domain"/>
    <property type="match status" value="1"/>
</dbReference>
<proteinExistence type="predicted"/>
<feature type="domain" description="Pyruvate phosphate dikinase AMP/ATP-binding" evidence="2">
    <location>
        <begin position="21"/>
        <end position="305"/>
    </location>
</feature>
<dbReference type="PANTHER" id="PTHR43615:SF1">
    <property type="entry name" value="PPDK_N DOMAIN-CONTAINING PROTEIN"/>
    <property type="match status" value="1"/>
</dbReference>
<accession>A0AA96GFK5</accession>
<organism evidence="3 4">
    <name type="scientific">Candidatus Nitrospira neomarina</name>
    <dbReference type="NCBI Taxonomy" id="3020899"/>
    <lineage>
        <taxon>Bacteria</taxon>
        <taxon>Pseudomonadati</taxon>
        <taxon>Nitrospirota</taxon>
        <taxon>Nitrospiria</taxon>
        <taxon>Nitrospirales</taxon>
        <taxon>Nitrospiraceae</taxon>
        <taxon>Nitrospira</taxon>
    </lineage>
</organism>